<protein>
    <submittedName>
        <fullName evidence="1">Uncharacterized protein</fullName>
    </submittedName>
</protein>
<proteinExistence type="predicted"/>
<gene>
    <name evidence="1" type="ORF">L1987_64875</name>
</gene>
<reference evidence="2" key="1">
    <citation type="journal article" date="2022" name="Mol. Ecol. Resour.">
        <title>The genomes of chicory, endive, great burdock and yacon provide insights into Asteraceae palaeo-polyploidization history and plant inulin production.</title>
        <authorList>
            <person name="Fan W."/>
            <person name="Wang S."/>
            <person name="Wang H."/>
            <person name="Wang A."/>
            <person name="Jiang F."/>
            <person name="Liu H."/>
            <person name="Zhao H."/>
            <person name="Xu D."/>
            <person name="Zhang Y."/>
        </authorList>
    </citation>
    <scope>NUCLEOTIDE SEQUENCE [LARGE SCALE GENOMIC DNA]</scope>
    <source>
        <strain evidence="2">cv. Yunnan</strain>
    </source>
</reference>
<name>A0ACB9BSY9_9ASTR</name>
<dbReference type="Proteomes" id="UP001056120">
    <property type="component" value="Linkage Group LG22"/>
</dbReference>
<accession>A0ACB9BSY9</accession>
<keyword evidence="2" id="KW-1185">Reference proteome</keyword>
<comment type="caution">
    <text evidence="1">The sequence shown here is derived from an EMBL/GenBank/DDBJ whole genome shotgun (WGS) entry which is preliminary data.</text>
</comment>
<sequence>MQEYQGRRIRLLTRRNHLQLNPLLAFVSVSESRLIFTIVFRRRGHPAPLQHLAKKISAYKFLAPPLDATLGSRERCTDLPPSPSPASCLFIVVDLISEAS</sequence>
<organism evidence="1 2">
    <name type="scientific">Smallanthus sonchifolius</name>
    <dbReference type="NCBI Taxonomy" id="185202"/>
    <lineage>
        <taxon>Eukaryota</taxon>
        <taxon>Viridiplantae</taxon>
        <taxon>Streptophyta</taxon>
        <taxon>Embryophyta</taxon>
        <taxon>Tracheophyta</taxon>
        <taxon>Spermatophyta</taxon>
        <taxon>Magnoliopsida</taxon>
        <taxon>eudicotyledons</taxon>
        <taxon>Gunneridae</taxon>
        <taxon>Pentapetalae</taxon>
        <taxon>asterids</taxon>
        <taxon>campanulids</taxon>
        <taxon>Asterales</taxon>
        <taxon>Asteraceae</taxon>
        <taxon>Asteroideae</taxon>
        <taxon>Heliantheae alliance</taxon>
        <taxon>Millerieae</taxon>
        <taxon>Smallanthus</taxon>
    </lineage>
</organism>
<evidence type="ECO:0000313" key="2">
    <source>
        <dbReference type="Proteomes" id="UP001056120"/>
    </source>
</evidence>
<evidence type="ECO:0000313" key="1">
    <source>
        <dbReference type="EMBL" id="KAI3725100.1"/>
    </source>
</evidence>
<reference evidence="1 2" key="2">
    <citation type="journal article" date="2022" name="Mol. Ecol. Resour.">
        <title>The genomes of chicory, endive, great burdock and yacon provide insights into Asteraceae paleo-polyploidization history and plant inulin production.</title>
        <authorList>
            <person name="Fan W."/>
            <person name="Wang S."/>
            <person name="Wang H."/>
            <person name="Wang A."/>
            <person name="Jiang F."/>
            <person name="Liu H."/>
            <person name="Zhao H."/>
            <person name="Xu D."/>
            <person name="Zhang Y."/>
        </authorList>
    </citation>
    <scope>NUCLEOTIDE SEQUENCE [LARGE SCALE GENOMIC DNA]</scope>
    <source>
        <strain evidence="2">cv. Yunnan</strain>
        <tissue evidence="1">Leaves</tissue>
    </source>
</reference>
<dbReference type="EMBL" id="CM042039">
    <property type="protein sequence ID" value="KAI3725100.1"/>
    <property type="molecule type" value="Genomic_DNA"/>
</dbReference>